<keyword evidence="3" id="KW-0804">Transcription</keyword>
<dbReference type="EMBL" id="JACXJA010000052">
    <property type="protein sequence ID" value="MBD2866095.1"/>
    <property type="molecule type" value="Genomic_DNA"/>
</dbReference>
<dbReference type="InterPro" id="IPR037923">
    <property type="entry name" value="HTH-like"/>
</dbReference>
<proteinExistence type="predicted"/>
<keyword evidence="2" id="KW-0238">DNA-binding</keyword>
<keyword evidence="1" id="KW-0805">Transcription regulation</keyword>
<feature type="transmembrane region" description="Helical" evidence="4">
    <location>
        <begin position="270"/>
        <end position="291"/>
    </location>
</feature>
<dbReference type="PROSITE" id="PS50983">
    <property type="entry name" value="FE_B12_PBP"/>
    <property type="match status" value="1"/>
</dbReference>
<dbReference type="PANTHER" id="PTHR43280:SF28">
    <property type="entry name" value="HTH-TYPE TRANSCRIPTIONAL ACTIVATOR RHAS"/>
    <property type="match status" value="1"/>
</dbReference>
<dbReference type="SUPFAM" id="SSF53807">
    <property type="entry name" value="Helical backbone' metal receptor"/>
    <property type="match status" value="1"/>
</dbReference>
<evidence type="ECO:0000256" key="2">
    <source>
        <dbReference type="ARBA" id="ARBA00023125"/>
    </source>
</evidence>
<dbReference type="SUPFAM" id="SSF51215">
    <property type="entry name" value="Regulatory protein AraC"/>
    <property type="match status" value="1"/>
</dbReference>
<dbReference type="InterPro" id="IPR018062">
    <property type="entry name" value="HTH_AraC-typ_CS"/>
</dbReference>
<sequence length="553" mass="63454">MFHRLPDQLPGPAVLDRLWIKLRSMDGQRGRLEQQLIDSYMLIAAAGGQGCLTIDLDEYRLRPDTIYIAWPGQTIGVSGGTEGLELYRISFEVRPDSEAAEPFPLKGEIPLYPESHTAIQCERLLSYSRSEDPLERFRRQAAFHELLYGVMKHKRQLPVDDSLSALERTRQFIESRYNENLTIEQLARIAELSPKYFVDLFKKTYGKSAIDYVTEVRVNHAKQLMVQSETKLRDIAHQVGYSDEFYFSRKFKQAAGVSPSAYMKKRRRKIAAYTSAILGHLLALGIVPYAAPMHPKWTASYHKKYRSDIPVHLSAYRFNHDWEANVEALAHARPDLILCHADYLRPDELPKLEAIAPVHSLAQPAADWRQQLRTIAGWLDATAEAERWLGEYERKLAAARELLKREIQDDTVLVLSIHKNTCLLCPRRGMREVLYGDLRLNAPGGFDEAVCGRPVSFSELADIDAGRILVNVCQETESLAFWQSLQTNPLWKDLRAVRRNYVHPISSDPWREYSASAAERMVDDMIRHVYGDHPVHFRKLSMFGRTDVDYNSK</sequence>
<dbReference type="Pfam" id="PF12833">
    <property type="entry name" value="HTH_18"/>
    <property type="match status" value="1"/>
</dbReference>
<evidence type="ECO:0000256" key="1">
    <source>
        <dbReference type="ARBA" id="ARBA00023015"/>
    </source>
</evidence>
<accession>A0A927CI04</accession>
<evidence type="ECO:0000259" key="5">
    <source>
        <dbReference type="PROSITE" id="PS01124"/>
    </source>
</evidence>
<keyword evidence="4" id="KW-1133">Transmembrane helix</keyword>
<dbReference type="Proteomes" id="UP000639396">
    <property type="component" value="Unassembled WGS sequence"/>
</dbReference>
<keyword evidence="4" id="KW-0472">Membrane</keyword>
<dbReference type="Pfam" id="PF01497">
    <property type="entry name" value="Peripla_BP_2"/>
    <property type="match status" value="1"/>
</dbReference>
<dbReference type="RefSeq" id="WP_190931714.1">
    <property type="nucleotide sequence ID" value="NZ_JACXJA010000052.1"/>
</dbReference>
<keyword evidence="4" id="KW-0812">Transmembrane</keyword>
<dbReference type="PROSITE" id="PS01124">
    <property type="entry name" value="HTH_ARAC_FAMILY_2"/>
    <property type="match status" value="1"/>
</dbReference>
<evidence type="ECO:0000256" key="4">
    <source>
        <dbReference type="SAM" id="Phobius"/>
    </source>
</evidence>
<reference evidence="7" key="1">
    <citation type="submission" date="2020-09" db="EMBL/GenBank/DDBJ databases">
        <title>A novel bacterium of genus Paenibacillus, isolated from South China Sea.</title>
        <authorList>
            <person name="Huang H."/>
            <person name="Mo K."/>
            <person name="Hu Y."/>
        </authorList>
    </citation>
    <scope>NUCLEOTIDE SEQUENCE</scope>
    <source>
        <strain evidence="7">IB182363</strain>
    </source>
</reference>
<keyword evidence="8" id="KW-1185">Reference proteome</keyword>
<dbReference type="PROSITE" id="PS00041">
    <property type="entry name" value="HTH_ARAC_FAMILY_1"/>
    <property type="match status" value="1"/>
</dbReference>
<dbReference type="Gene3D" id="1.10.10.60">
    <property type="entry name" value="Homeodomain-like"/>
    <property type="match status" value="2"/>
</dbReference>
<comment type="caution">
    <text evidence="7">The sequence shown here is derived from an EMBL/GenBank/DDBJ whole genome shotgun (WGS) entry which is preliminary data.</text>
</comment>
<dbReference type="SUPFAM" id="SSF46689">
    <property type="entry name" value="Homeodomain-like"/>
    <property type="match status" value="2"/>
</dbReference>
<dbReference type="GO" id="GO:0003700">
    <property type="term" value="F:DNA-binding transcription factor activity"/>
    <property type="evidence" value="ECO:0007669"/>
    <property type="project" value="InterPro"/>
</dbReference>
<dbReference type="InterPro" id="IPR018060">
    <property type="entry name" value="HTH_AraC"/>
</dbReference>
<feature type="domain" description="Fe/B12 periplasmic-binding" evidence="6">
    <location>
        <begin position="269"/>
        <end position="533"/>
    </location>
</feature>
<evidence type="ECO:0000259" key="6">
    <source>
        <dbReference type="PROSITE" id="PS50983"/>
    </source>
</evidence>
<dbReference type="InterPro" id="IPR020449">
    <property type="entry name" value="Tscrpt_reg_AraC-type_HTH"/>
</dbReference>
<dbReference type="SMART" id="SM00342">
    <property type="entry name" value="HTH_ARAC"/>
    <property type="match status" value="1"/>
</dbReference>
<evidence type="ECO:0000313" key="7">
    <source>
        <dbReference type="EMBL" id="MBD2866095.1"/>
    </source>
</evidence>
<feature type="domain" description="HTH araC/xylS-type" evidence="5">
    <location>
        <begin position="167"/>
        <end position="265"/>
    </location>
</feature>
<gene>
    <name evidence="7" type="ORF">IDH45_29330</name>
</gene>
<dbReference type="PANTHER" id="PTHR43280">
    <property type="entry name" value="ARAC-FAMILY TRANSCRIPTIONAL REGULATOR"/>
    <property type="match status" value="1"/>
</dbReference>
<dbReference type="PRINTS" id="PR00032">
    <property type="entry name" value="HTHARAC"/>
</dbReference>
<dbReference type="InterPro" id="IPR002491">
    <property type="entry name" value="ABC_transptr_periplasmic_BD"/>
</dbReference>
<organism evidence="7 8">
    <name type="scientific">Paenibacillus oceani</name>
    <dbReference type="NCBI Taxonomy" id="2772510"/>
    <lineage>
        <taxon>Bacteria</taxon>
        <taxon>Bacillati</taxon>
        <taxon>Bacillota</taxon>
        <taxon>Bacilli</taxon>
        <taxon>Bacillales</taxon>
        <taxon>Paenibacillaceae</taxon>
        <taxon>Paenibacillus</taxon>
    </lineage>
</organism>
<dbReference type="AlphaFoldDB" id="A0A927CI04"/>
<dbReference type="GO" id="GO:0043565">
    <property type="term" value="F:sequence-specific DNA binding"/>
    <property type="evidence" value="ECO:0007669"/>
    <property type="project" value="InterPro"/>
</dbReference>
<dbReference type="InterPro" id="IPR009057">
    <property type="entry name" value="Homeodomain-like_sf"/>
</dbReference>
<dbReference type="Gene3D" id="3.40.50.1980">
    <property type="entry name" value="Nitrogenase molybdenum iron protein domain"/>
    <property type="match status" value="2"/>
</dbReference>
<protein>
    <submittedName>
        <fullName evidence="7">AraC family transcriptional regulator</fullName>
    </submittedName>
</protein>
<evidence type="ECO:0000256" key="3">
    <source>
        <dbReference type="ARBA" id="ARBA00023163"/>
    </source>
</evidence>
<evidence type="ECO:0000313" key="8">
    <source>
        <dbReference type="Proteomes" id="UP000639396"/>
    </source>
</evidence>
<name>A0A927CI04_9BACL</name>